<dbReference type="Pfam" id="PF13188">
    <property type="entry name" value="PAS_8"/>
    <property type="match status" value="1"/>
</dbReference>
<evidence type="ECO:0000256" key="2">
    <source>
        <dbReference type="ARBA" id="ARBA00012438"/>
    </source>
</evidence>
<keyword evidence="3" id="KW-0812">Transmembrane</keyword>
<dbReference type="AlphaFoldDB" id="A0A2N5ZKV6"/>
<gene>
    <name evidence="5" type="ORF">C0601_02215</name>
</gene>
<protein>
    <recommendedName>
        <fullName evidence="2">histidine kinase</fullName>
        <ecNumber evidence="2">2.7.13.3</ecNumber>
    </recommendedName>
</protein>
<dbReference type="Pfam" id="PF02518">
    <property type="entry name" value="HATPase_c"/>
    <property type="match status" value="1"/>
</dbReference>
<feature type="domain" description="Histidine kinase" evidence="4">
    <location>
        <begin position="490"/>
        <end position="705"/>
    </location>
</feature>
<dbReference type="InterPro" id="IPR036890">
    <property type="entry name" value="HATPase_C_sf"/>
</dbReference>
<evidence type="ECO:0000313" key="5">
    <source>
        <dbReference type="EMBL" id="PLX19286.1"/>
    </source>
</evidence>
<dbReference type="SMART" id="SM00387">
    <property type="entry name" value="HATPase_c"/>
    <property type="match status" value="1"/>
</dbReference>
<evidence type="ECO:0000313" key="6">
    <source>
        <dbReference type="Proteomes" id="UP000234857"/>
    </source>
</evidence>
<proteinExistence type="predicted"/>
<feature type="transmembrane region" description="Helical" evidence="3">
    <location>
        <begin position="93"/>
        <end position="113"/>
    </location>
</feature>
<feature type="transmembrane region" description="Helical" evidence="3">
    <location>
        <begin position="35"/>
        <end position="52"/>
    </location>
</feature>
<feature type="transmembrane region" description="Helical" evidence="3">
    <location>
        <begin position="167"/>
        <end position="185"/>
    </location>
</feature>
<reference evidence="5 6" key="1">
    <citation type="submission" date="2017-11" db="EMBL/GenBank/DDBJ databases">
        <title>Genome-resolved metagenomics identifies genetic mobility, metabolic interactions, and unexpected diversity in perchlorate-reducing communities.</title>
        <authorList>
            <person name="Barnum T.P."/>
            <person name="Figueroa I.A."/>
            <person name="Carlstrom C.I."/>
            <person name="Lucas L.N."/>
            <person name="Engelbrektson A.L."/>
            <person name="Coates J.D."/>
        </authorList>
    </citation>
    <scope>NUCLEOTIDE SEQUENCE [LARGE SCALE GENOMIC DNA]</scope>
    <source>
        <strain evidence="5">BM706</strain>
    </source>
</reference>
<dbReference type="InterPro" id="IPR005467">
    <property type="entry name" value="His_kinase_dom"/>
</dbReference>
<dbReference type="Proteomes" id="UP000234857">
    <property type="component" value="Unassembled WGS sequence"/>
</dbReference>
<dbReference type="Gene3D" id="3.30.565.10">
    <property type="entry name" value="Histidine kinase-like ATPase, C-terminal domain"/>
    <property type="match status" value="1"/>
</dbReference>
<dbReference type="PROSITE" id="PS50109">
    <property type="entry name" value="HIS_KIN"/>
    <property type="match status" value="1"/>
</dbReference>
<organism evidence="5 6">
    <name type="scientific">Muiribacterium halophilum</name>
    <dbReference type="NCBI Taxonomy" id="2053465"/>
    <lineage>
        <taxon>Bacteria</taxon>
        <taxon>Candidatus Muiribacteriota</taxon>
        <taxon>Candidatus Muiribacteriia</taxon>
        <taxon>Candidatus Muiribacteriales</taxon>
        <taxon>Candidatus Muiribacteriaceae</taxon>
        <taxon>Candidatus Muiribacterium</taxon>
    </lineage>
</organism>
<feature type="transmembrane region" description="Helical" evidence="3">
    <location>
        <begin position="197"/>
        <end position="217"/>
    </location>
</feature>
<evidence type="ECO:0000259" key="4">
    <source>
        <dbReference type="PROSITE" id="PS50109"/>
    </source>
</evidence>
<sequence length="705" mass="81611">MTLYFILALLCVSFNLYLISYISEEKRHGFKKRDIYFYLIFSTCWIVFDLLFKLGYKGIFSFVISRGTAIFWQLIPFIIMHLSYSVLGKKRDLLYNLFIFLVIISIFLTYSTYLVIDAPICINGICTSTYGPLHLTIIVFVVILPFTRILFLYFTRRKTLNRKVREQFFTILIGILSSFMVSLFIDVFIEHFFPDYTMPHVAALASVTFSICVFIAIKNYNFLGPELTDVLNSLFLDVDYDLIIVDSESNRLKTSWVLKKDIDDELFDTITKKIRKIRKKVFQEFSTIITKKSNKNLFFRMDFFPCYIENTFIGGLVFLKNITGDYHFLKDITESSFELEKIDNESFWELSKKTNKLTSSEKRFRDVLYNISEPIVVFDTKTGKISDVNKAFVELYKLDYLEENAIISDILNLGQKDDFKGFLEKLNQISKQNLIKQVDSKGKSFYIELLSFNVSDKTTLLIKDYTNIIEFENALIRKERIAISALVAGSFVSEFKKMHKKINILLDDVLEKNSSDKGLHDLLKRVQNASLKSEKILNQLNTFSSLEINPSLVNISKIVREELSDLEGFLIQNKINISKDLDENIMLECDADAIAIVIKNLIINSVHALHKIEDPWLIVKVGIMGNLFYFSVKDNGIGIKEDEKTKIFRPFYTNKNFDKGIFKSDIEGTGLGLSVCEMIVRKHNGKIEVESEYGKGSEFLVWLPV</sequence>
<dbReference type="SUPFAM" id="SSF55874">
    <property type="entry name" value="ATPase domain of HSP90 chaperone/DNA topoisomerase II/histidine kinase"/>
    <property type="match status" value="1"/>
</dbReference>
<keyword evidence="3" id="KW-1133">Transmembrane helix</keyword>
<dbReference type="CDD" id="cd00075">
    <property type="entry name" value="HATPase"/>
    <property type="match status" value="1"/>
</dbReference>
<dbReference type="EC" id="2.7.13.3" evidence="2"/>
<dbReference type="InterPro" id="IPR003594">
    <property type="entry name" value="HATPase_dom"/>
</dbReference>
<comment type="caution">
    <text evidence="5">The sequence shown here is derived from an EMBL/GenBank/DDBJ whole genome shotgun (WGS) entry which is preliminary data.</text>
</comment>
<evidence type="ECO:0000256" key="1">
    <source>
        <dbReference type="ARBA" id="ARBA00000085"/>
    </source>
</evidence>
<dbReference type="InterPro" id="IPR004358">
    <property type="entry name" value="Sig_transdc_His_kin-like_C"/>
</dbReference>
<dbReference type="PANTHER" id="PTHR43065">
    <property type="entry name" value="SENSOR HISTIDINE KINASE"/>
    <property type="match status" value="1"/>
</dbReference>
<dbReference type="Gene3D" id="3.30.450.20">
    <property type="entry name" value="PAS domain"/>
    <property type="match status" value="1"/>
</dbReference>
<feature type="transmembrane region" description="Helical" evidence="3">
    <location>
        <begin position="133"/>
        <end position="155"/>
    </location>
</feature>
<dbReference type="PANTHER" id="PTHR43065:SF42">
    <property type="entry name" value="TWO-COMPONENT SENSOR PPRA"/>
    <property type="match status" value="1"/>
</dbReference>
<dbReference type="EMBL" id="PKTG01000035">
    <property type="protein sequence ID" value="PLX19286.1"/>
    <property type="molecule type" value="Genomic_DNA"/>
</dbReference>
<name>A0A2N5ZKV6_MUIH1</name>
<evidence type="ECO:0000256" key="3">
    <source>
        <dbReference type="SAM" id="Phobius"/>
    </source>
</evidence>
<feature type="transmembrane region" description="Helical" evidence="3">
    <location>
        <begin position="6"/>
        <end position="23"/>
    </location>
</feature>
<feature type="transmembrane region" description="Helical" evidence="3">
    <location>
        <begin position="58"/>
        <end position="81"/>
    </location>
</feature>
<dbReference type="InterPro" id="IPR000014">
    <property type="entry name" value="PAS"/>
</dbReference>
<dbReference type="GO" id="GO:0004673">
    <property type="term" value="F:protein histidine kinase activity"/>
    <property type="evidence" value="ECO:0007669"/>
    <property type="project" value="UniProtKB-EC"/>
</dbReference>
<dbReference type="PRINTS" id="PR00344">
    <property type="entry name" value="BCTRLSENSOR"/>
</dbReference>
<keyword evidence="3" id="KW-0472">Membrane</keyword>
<accession>A0A2N5ZKV6</accession>
<comment type="catalytic activity">
    <reaction evidence="1">
        <text>ATP + protein L-histidine = ADP + protein N-phospho-L-histidine.</text>
        <dbReference type="EC" id="2.7.13.3"/>
    </reaction>
</comment>